<dbReference type="Proteomes" id="UP000055048">
    <property type="component" value="Unassembled WGS sequence"/>
</dbReference>
<protein>
    <submittedName>
        <fullName evidence="1">Uncharacterized protein</fullName>
    </submittedName>
</protein>
<sequence length="36" mass="4344">MDIAYPWLLNKHQEGLRALTDTHEAYRIYFWGSHPI</sequence>
<accession>A0A0V0SPE8</accession>
<keyword evidence="2" id="KW-1185">Reference proteome</keyword>
<comment type="caution">
    <text evidence="1">The sequence shown here is derived from an EMBL/GenBank/DDBJ whole genome shotgun (WGS) entry which is preliminary data.</text>
</comment>
<dbReference type="EMBL" id="JYDJ01004389">
    <property type="protein sequence ID" value="KRX28568.1"/>
    <property type="molecule type" value="Genomic_DNA"/>
</dbReference>
<evidence type="ECO:0000313" key="2">
    <source>
        <dbReference type="Proteomes" id="UP000055048"/>
    </source>
</evidence>
<dbReference type="AlphaFoldDB" id="A0A0V0SPE8"/>
<gene>
    <name evidence="1" type="ORF">T05_10283</name>
</gene>
<evidence type="ECO:0000313" key="1">
    <source>
        <dbReference type="EMBL" id="KRX28568.1"/>
    </source>
</evidence>
<reference evidence="1 2" key="1">
    <citation type="submission" date="2015-01" db="EMBL/GenBank/DDBJ databases">
        <title>Evolution of Trichinella species and genotypes.</title>
        <authorList>
            <person name="Korhonen P.K."/>
            <person name="Edoardo P."/>
            <person name="Giuseppe L.R."/>
            <person name="Gasser R.B."/>
        </authorList>
    </citation>
    <scope>NUCLEOTIDE SEQUENCE [LARGE SCALE GENOMIC DNA]</scope>
    <source>
        <strain evidence="1">ISS417</strain>
    </source>
</reference>
<proteinExistence type="predicted"/>
<name>A0A0V0SPE8_9BILA</name>
<organism evidence="1 2">
    <name type="scientific">Trichinella murrelli</name>
    <dbReference type="NCBI Taxonomy" id="144512"/>
    <lineage>
        <taxon>Eukaryota</taxon>
        <taxon>Metazoa</taxon>
        <taxon>Ecdysozoa</taxon>
        <taxon>Nematoda</taxon>
        <taxon>Enoplea</taxon>
        <taxon>Dorylaimia</taxon>
        <taxon>Trichinellida</taxon>
        <taxon>Trichinellidae</taxon>
        <taxon>Trichinella</taxon>
    </lineage>
</organism>